<evidence type="ECO:0000313" key="3">
    <source>
        <dbReference type="EMBL" id="RLY91548.1"/>
    </source>
</evidence>
<feature type="transmembrane region" description="Helical" evidence="2">
    <location>
        <begin position="299"/>
        <end position="317"/>
    </location>
</feature>
<feature type="region of interest" description="Disordered" evidence="1">
    <location>
        <begin position="111"/>
        <end position="136"/>
    </location>
</feature>
<keyword evidence="2" id="KW-0472">Membrane</keyword>
<feature type="transmembrane region" description="Helical" evidence="2">
    <location>
        <begin position="266"/>
        <end position="287"/>
    </location>
</feature>
<proteinExistence type="predicted"/>
<dbReference type="Pfam" id="PF06197">
    <property type="entry name" value="DUF998"/>
    <property type="match status" value="1"/>
</dbReference>
<feature type="transmembrane region" description="Helical" evidence="2">
    <location>
        <begin position="329"/>
        <end position="348"/>
    </location>
</feature>
<feature type="transmembrane region" description="Helical" evidence="2">
    <location>
        <begin position="157"/>
        <end position="177"/>
    </location>
</feature>
<keyword evidence="2" id="KW-0812">Transmembrane</keyword>
<gene>
    <name evidence="3" type="ORF">EAE32_09880</name>
</gene>
<feature type="transmembrane region" description="Helical" evidence="2">
    <location>
        <begin position="240"/>
        <end position="260"/>
    </location>
</feature>
<feature type="region of interest" description="Disordered" evidence="1">
    <location>
        <begin position="35"/>
        <end position="62"/>
    </location>
</feature>
<reference evidence="3 4" key="1">
    <citation type="submission" date="2018-10" db="EMBL/GenBank/DDBJ databases">
        <title>Kocuria tytonicola, new bacteria from the preen glands of American barn owls (Tyto furcata).</title>
        <authorList>
            <person name="Braun M.S."/>
            <person name="Wang E."/>
            <person name="Zimmermann S."/>
            <person name="Boutin S."/>
            <person name="Wagner H."/>
            <person name="Wink M."/>
        </authorList>
    </citation>
    <scope>NUCLEOTIDE SEQUENCE [LARGE SCALE GENOMIC DNA]</scope>
    <source>
        <strain evidence="3 4">473</strain>
    </source>
</reference>
<dbReference type="EMBL" id="RDEX01000003">
    <property type="protein sequence ID" value="RLY91548.1"/>
    <property type="molecule type" value="Genomic_DNA"/>
</dbReference>
<feature type="transmembrane region" description="Helical" evidence="2">
    <location>
        <begin position="214"/>
        <end position="233"/>
    </location>
</feature>
<protein>
    <submittedName>
        <fullName evidence="3">DUF998 domain-containing protein</fullName>
    </submittedName>
</protein>
<organism evidence="3 4">
    <name type="scientific">Kocuria tytonicola</name>
    <dbReference type="NCBI Taxonomy" id="2055946"/>
    <lineage>
        <taxon>Bacteria</taxon>
        <taxon>Bacillati</taxon>
        <taxon>Actinomycetota</taxon>
        <taxon>Actinomycetes</taxon>
        <taxon>Micrococcales</taxon>
        <taxon>Micrococcaceae</taxon>
        <taxon>Kocuria</taxon>
    </lineage>
</organism>
<comment type="caution">
    <text evidence="3">The sequence shown here is derived from an EMBL/GenBank/DDBJ whole genome shotgun (WGS) entry which is preliminary data.</text>
</comment>
<dbReference type="Proteomes" id="UP000277871">
    <property type="component" value="Unassembled WGS sequence"/>
</dbReference>
<evidence type="ECO:0000256" key="1">
    <source>
        <dbReference type="SAM" id="MobiDB-lite"/>
    </source>
</evidence>
<evidence type="ECO:0000256" key="2">
    <source>
        <dbReference type="SAM" id="Phobius"/>
    </source>
</evidence>
<accession>A0A3L9L086</accession>
<name>A0A3L9L086_9MICC</name>
<keyword evidence="4" id="KW-1185">Reference proteome</keyword>
<keyword evidence="2" id="KW-1133">Transmembrane helix</keyword>
<evidence type="ECO:0000313" key="4">
    <source>
        <dbReference type="Proteomes" id="UP000277871"/>
    </source>
</evidence>
<feature type="compositionally biased region" description="Basic residues" evidence="1">
    <location>
        <begin position="111"/>
        <end position="120"/>
    </location>
</feature>
<sequence>MAAAGPCRRGTSWTSACARPTPIRRPWGSTRPRCVPGGRCRPARTPRAWPSATGPTSARAGRWPSRRRTASCCVCWATGPCWCRRPRWSGTTSSRGTSCVGCASGSRRRARLTRRTRRTRARGDRARTPAARGAVAVRRRAPLDGPEPEAAWDGARLGALLVVAAVLVVALTAVLTLSTPGTAYVWYENMISDLGDGECRVRGGRWICSPGHRVFNTGIALAGVLLLAAGACLWGRWGRVLAGGVVVMGAGLVATGVFPAGNRAGLHLAAVVLALVVPALGFLASGIRPGTPWLRRRRGARVVLASTALLFAAVSRLPGGVVPAGAGELVIVGAMLLALLLEAGCLLLREPRAQEVSR</sequence>
<dbReference type="AlphaFoldDB" id="A0A3L9L086"/>
<dbReference type="InterPro" id="IPR009339">
    <property type="entry name" value="DUF998"/>
</dbReference>